<dbReference type="InterPro" id="IPR041492">
    <property type="entry name" value="HAD_2"/>
</dbReference>
<dbReference type="InterPro" id="IPR050155">
    <property type="entry name" value="HAD-like_hydrolase_sf"/>
</dbReference>
<dbReference type="SFLD" id="SFLDS00003">
    <property type="entry name" value="Haloacid_Dehalogenase"/>
    <property type="match status" value="1"/>
</dbReference>
<dbReference type="InterPro" id="IPR023198">
    <property type="entry name" value="PGP-like_dom2"/>
</dbReference>
<dbReference type="Proteomes" id="UP000028486">
    <property type="component" value="Chromosome"/>
</dbReference>
<comment type="similarity">
    <text evidence="3">Belongs to the HAD-like hydrolase superfamily. CbbY/CbbZ/Gph/YieH family.</text>
</comment>
<dbReference type="Gene3D" id="3.40.50.1000">
    <property type="entry name" value="HAD superfamily/HAD-like"/>
    <property type="match status" value="1"/>
</dbReference>
<dbReference type="eggNOG" id="COG0546">
    <property type="taxonomic scope" value="Bacteria"/>
</dbReference>
<dbReference type="GO" id="GO:0006281">
    <property type="term" value="P:DNA repair"/>
    <property type="evidence" value="ECO:0007669"/>
    <property type="project" value="TreeGrafter"/>
</dbReference>
<dbReference type="PANTHER" id="PTHR43434">
    <property type="entry name" value="PHOSPHOGLYCOLATE PHOSPHATASE"/>
    <property type="match status" value="1"/>
</dbReference>
<reference evidence="6" key="1">
    <citation type="journal article" date="2014" name="Genome Announc.">
        <title>Complete Genome Sequence of Campylobacter iguaniorum Strain 1485ET, Isolated from a Bearded Dragon (Pogona vitticeps).</title>
        <authorList>
            <person name="Gilbert M.J."/>
            <person name="Miller W.G."/>
            <person name="Yee E."/>
            <person name="Kik M."/>
            <person name="Wagenaar J.A."/>
            <person name="Duim B."/>
        </authorList>
    </citation>
    <scope>NUCLEOTIDE SEQUENCE [LARGE SCALE GENOMIC DNA]</scope>
    <source>
        <strain evidence="6">1485E</strain>
    </source>
</reference>
<evidence type="ECO:0000256" key="1">
    <source>
        <dbReference type="ARBA" id="ARBA00000830"/>
    </source>
</evidence>
<comment type="pathway">
    <text evidence="2">Organic acid metabolism; glycolate biosynthesis; glycolate from 2-phosphoglycolate: step 1/1.</text>
</comment>
<comment type="catalytic activity">
    <reaction evidence="1">
        <text>2-phosphoglycolate + H2O = glycolate + phosphate</text>
        <dbReference type="Rhea" id="RHEA:14369"/>
        <dbReference type="ChEBI" id="CHEBI:15377"/>
        <dbReference type="ChEBI" id="CHEBI:29805"/>
        <dbReference type="ChEBI" id="CHEBI:43474"/>
        <dbReference type="ChEBI" id="CHEBI:58033"/>
        <dbReference type="EC" id="3.1.3.18"/>
    </reaction>
</comment>
<dbReference type="OrthoDB" id="9792518at2"/>
<dbReference type="EC" id="3.1.3.18" evidence="4"/>
<gene>
    <name evidence="5" type="ORF">CIG1485E_0885</name>
</gene>
<dbReference type="Gene3D" id="1.10.150.240">
    <property type="entry name" value="Putative phosphatase, domain 2"/>
    <property type="match status" value="1"/>
</dbReference>
<organism evidence="5 6">
    <name type="scientific">Campylobacter iguaniorum</name>
    <dbReference type="NCBI Taxonomy" id="1244531"/>
    <lineage>
        <taxon>Bacteria</taxon>
        <taxon>Pseudomonadati</taxon>
        <taxon>Campylobacterota</taxon>
        <taxon>Epsilonproteobacteria</taxon>
        <taxon>Campylobacterales</taxon>
        <taxon>Campylobacteraceae</taxon>
        <taxon>Campylobacter</taxon>
    </lineage>
</organism>
<dbReference type="PRINTS" id="PR00413">
    <property type="entry name" value="HADHALOGNASE"/>
</dbReference>
<dbReference type="NCBIfam" id="TIGR01549">
    <property type="entry name" value="HAD-SF-IA-v1"/>
    <property type="match status" value="1"/>
</dbReference>
<accession>A0A076FAL1</accession>
<evidence type="ECO:0000313" key="5">
    <source>
        <dbReference type="EMBL" id="AII14723.2"/>
    </source>
</evidence>
<dbReference type="AlphaFoldDB" id="A0A076FAL1"/>
<proteinExistence type="inferred from homology"/>
<evidence type="ECO:0000256" key="3">
    <source>
        <dbReference type="ARBA" id="ARBA00006171"/>
    </source>
</evidence>
<dbReference type="STRING" id="1244531.CIG2463D_0884"/>
<protein>
    <recommendedName>
        <fullName evidence="4">phosphoglycolate phosphatase</fullName>
        <ecNumber evidence="4">3.1.3.18</ecNumber>
    </recommendedName>
</protein>
<evidence type="ECO:0000256" key="2">
    <source>
        <dbReference type="ARBA" id="ARBA00004818"/>
    </source>
</evidence>
<dbReference type="PANTHER" id="PTHR43434:SF1">
    <property type="entry name" value="PHOSPHOGLYCOLATE PHOSPHATASE"/>
    <property type="match status" value="1"/>
</dbReference>
<dbReference type="SUPFAM" id="SSF56784">
    <property type="entry name" value="HAD-like"/>
    <property type="match status" value="1"/>
</dbReference>
<dbReference type="KEGG" id="caj:CIG1485E_0885"/>
<sequence length="205" mass="23043">MSTKCVIFDMDGTLVDSKKAICKTINYMRSGLNMSNLDDEFIISVINNPKKDAIKEFYGFDEITLDMKLEFEKQFDKNYELYTVVYKEAIELLATLKSSRYALAVATNAPHATIESILKNCGILDYFDTIIGAGEGIAPKPDPAMLNIIKEKTGLECVFIGDSKKDFLAAKNAKMEYINVLWGRNESIDEAKNCKTVSEVINILY</sequence>
<dbReference type="SFLD" id="SFLDG01135">
    <property type="entry name" value="C1.5.6:_HAD__Beta-PGM__Phospha"/>
    <property type="match status" value="1"/>
</dbReference>
<evidence type="ECO:0000256" key="4">
    <source>
        <dbReference type="ARBA" id="ARBA00013078"/>
    </source>
</evidence>
<dbReference type="InterPro" id="IPR006439">
    <property type="entry name" value="HAD-SF_hydro_IA"/>
</dbReference>
<dbReference type="NCBIfam" id="TIGR01509">
    <property type="entry name" value="HAD-SF-IA-v3"/>
    <property type="match status" value="1"/>
</dbReference>
<dbReference type="InterPro" id="IPR023214">
    <property type="entry name" value="HAD_sf"/>
</dbReference>
<evidence type="ECO:0000313" key="6">
    <source>
        <dbReference type="Proteomes" id="UP000028486"/>
    </source>
</evidence>
<dbReference type="Pfam" id="PF13419">
    <property type="entry name" value="HAD_2"/>
    <property type="match status" value="1"/>
</dbReference>
<dbReference type="SFLD" id="SFLDG01129">
    <property type="entry name" value="C1.5:_HAD__Beta-PGM__Phosphata"/>
    <property type="match status" value="1"/>
</dbReference>
<dbReference type="RefSeq" id="WP_051870922.1">
    <property type="nucleotide sequence ID" value="NZ_CP009043.1"/>
</dbReference>
<name>A0A076FAL1_9BACT</name>
<keyword evidence="6" id="KW-1185">Reference proteome</keyword>
<dbReference type="EMBL" id="CP009043">
    <property type="protein sequence ID" value="AII14723.2"/>
    <property type="molecule type" value="Genomic_DNA"/>
</dbReference>
<dbReference type="InterPro" id="IPR036412">
    <property type="entry name" value="HAD-like_sf"/>
</dbReference>
<dbReference type="GO" id="GO:0008967">
    <property type="term" value="F:phosphoglycolate phosphatase activity"/>
    <property type="evidence" value="ECO:0007669"/>
    <property type="project" value="UniProtKB-EC"/>
</dbReference>
<dbReference type="GO" id="GO:0005829">
    <property type="term" value="C:cytosol"/>
    <property type="evidence" value="ECO:0007669"/>
    <property type="project" value="TreeGrafter"/>
</dbReference>